<reference evidence="1 2" key="1">
    <citation type="journal article" date="2015" name="Sci. Rep.">
        <title>The genome of Leishmania panamensis: insights into genomics of the L. (Viannia) subgenus.</title>
        <authorList>
            <person name="Llanes A."/>
            <person name="Restrepo C.M."/>
            <person name="Vecchio G.D."/>
            <person name="Anguizola F.J."/>
            <person name="Lleonart R."/>
        </authorList>
    </citation>
    <scope>NUCLEOTIDE SEQUENCE [LARGE SCALE GENOMIC DNA]</scope>
    <source>
        <strain evidence="1 2">MHOM/PA/94/PSC-1</strain>
    </source>
</reference>
<evidence type="ECO:0000313" key="2">
    <source>
        <dbReference type="Proteomes" id="UP000063063"/>
    </source>
</evidence>
<gene>
    <name evidence="1" type="ORF">LPMP_320600</name>
</gene>
<dbReference type="KEGG" id="lpan:LPMP_320600"/>
<dbReference type="AlphaFoldDB" id="A0A088SGK6"/>
<dbReference type="OrthoDB" id="268421at2759"/>
<dbReference type="RefSeq" id="XP_010701747.1">
    <property type="nucleotide sequence ID" value="XM_010703445.1"/>
</dbReference>
<proteinExistence type="predicted"/>
<name>A0A088SGK6_LEIPA</name>
<keyword evidence="2" id="KW-1185">Reference proteome</keyword>
<dbReference type="VEuPathDB" id="TriTrypDB:LPAL13_320010900"/>
<dbReference type="Proteomes" id="UP000063063">
    <property type="component" value="Chromosome 32"/>
</dbReference>
<accession>A0A088SGK6</accession>
<dbReference type="eggNOG" id="ENOG502S4CG">
    <property type="taxonomic scope" value="Eukaryota"/>
</dbReference>
<dbReference type="EMBL" id="CP009401">
    <property type="protein sequence ID" value="AIO00947.1"/>
    <property type="molecule type" value="Genomic_DNA"/>
</dbReference>
<dbReference type="InterPro" id="IPR009069">
    <property type="entry name" value="Cys_alpha_HP_mot_SF"/>
</dbReference>
<dbReference type="GeneID" id="22577801"/>
<organism evidence="1 2">
    <name type="scientific">Leishmania panamensis</name>
    <dbReference type="NCBI Taxonomy" id="5679"/>
    <lineage>
        <taxon>Eukaryota</taxon>
        <taxon>Discoba</taxon>
        <taxon>Euglenozoa</taxon>
        <taxon>Kinetoplastea</taxon>
        <taxon>Metakinetoplastina</taxon>
        <taxon>Trypanosomatida</taxon>
        <taxon>Trypanosomatidae</taxon>
        <taxon>Leishmaniinae</taxon>
        <taxon>Leishmania</taxon>
        <taxon>Leishmania guyanensis species complex</taxon>
    </lineage>
</organism>
<protein>
    <submittedName>
        <fullName evidence="1">Uncharacterized protein</fullName>
    </submittedName>
</protein>
<dbReference type="SUPFAM" id="SSF47072">
    <property type="entry name" value="Cysteine alpha-hairpin motif"/>
    <property type="match status" value="1"/>
</dbReference>
<dbReference type="VEuPathDB" id="TriTrypDB:LPMP_320600"/>
<evidence type="ECO:0000313" key="1">
    <source>
        <dbReference type="EMBL" id="AIO00947.1"/>
    </source>
</evidence>
<sequence>MGRKAAFDDVCSNEANGWTTCLETNLGSKDLHRKCDVHQQTFDTCVAEWRAKVGSAVQVKGENEGDPPFQCATMSCLIGECLRKYDYNFDRCKPHTQFFKYCVKSFYGRDYIS</sequence>